<evidence type="ECO:0000256" key="3">
    <source>
        <dbReference type="SAM" id="Coils"/>
    </source>
</evidence>
<comment type="caution">
    <text evidence="7">The sequence shown here is derived from an EMBL/GenBank/DDBJ whole genome shotgun (WGS) entry which is preliminary data.</text>
</comment>
<keyword evidence="7" id="KW-0347">Helicase</keyword>
<feature type="domain" description="Helicase C-terminal" evidence="6">
    <location>
        <begin position="904"/>
        <end position="1066"/>
    </location>
</feature>
<dbReference type="Pfam" id="PF04434">
    <property type="entry name" value="SWIM"/>
    <property type="match status" value="1"/>
</dbReference>
<dbReference type="SMART" id="SM00490">
    <property type="entry name" value="HELICc"/>
    <property type="match status" value="1"/>
</dbReference>
<keyword evidence="3" id="KW-0175">Coiled coil</keyword>
<keyword evidence="2" id="KW-0479">Metal-binding</keyword>
<dbReference type="SMART" id="SM00487">
    <property type="entry name" value="DEXDc"/>
    <property type="match status" value="1"/>
</dbReference>
<evidence type="ECO:0000313" key="8">
    <source>
        <dbReference type="Proteomes" id="UP001139011"/>
    </source>
</evidence>
<dbReference type="Gene3D" id="3.40.50.10810">
    <property type="entry name" value="Tandem AAA-ATPase domain"/>
    <property type="match status" value="1"/>
</dbReference>
<dbReference type="GO" id="GO:0005524">
    <property type="term" value="F:ATP binding"/>
    <property type="evidence" value="ECO:0007669"/>
    <property type="project" value="InterPro"/>
</dbReference>
<dbReference type="InterPro" id="IPR007527">
    <property type="entry name" value="Znf_SWIM"/>
</dbReference>
<dbReference type="EMBL" id="JAIWJX010000002">
    <property type="protein sequence ID" value="MCK6256307.1"/>
    <property type="molecule type" value="Genomic_DNA"/>
</dbReference>
<dbReference type="SUPFAM" id="SSF52540">
    <property type="entry name" value="P-loop containing nucleoside triphosphate hydrolases"/>
    <property type="match status" value="2"/>
</dbReference>
<protein>
    <submittedName>
        <fullName evidence="7">DEAD/DEAH box helicase</fullName>
    </submittedName>
</protein>
<keyword evidence="2" id="KW-0863">Zinc-finger</keyword>
<keyword evidence="1" id="KW-0378">Hydrolase</keyword>
<keyword evidence="2" id="KW-0862">Zinc</keyword>
<dbReference type="InterPro" id="IPR038718">
    <property type="entry name" value="SNF2-like_sf"/>
</dbReference>
<sequence>MNIKLNHSIIKEKCGTVSFKKGDSFYRADKVYFESYNMDACKAAVTGTQEFHVTIERDMNGGFRSECSCPTLASFQKDCQHVAAVLLAIYHHQQQGTAPLISGRHLSESLENQELTEDFLTLFNDQHKRSSRHQLHFEKRQVLDVEFTCKPVEVSKGQTVLGLEVKIGPVKVQHIRDFLQRVEEGNTSPLSLSFTFDPCLHCFQMENDAVLQQLIKAMHDEQVYIDELLDRPNEVTHNNTLFISPSSWDMLLPLLEKAPWVKLEYGNTYRRFRTSKEPLSLQFDFGEAQGNSYHLKIEGLKQMVVLHSYRSVLSAGKLFQLKSDDCSRLSELKRMLDASRTNVIPISQKQMGIFLEKVIPGLKRLGEVHVSRAITEQFAKIPLTAKLYLDRVKNRLLAGLEFHYDNIVIDPLVRRDLQENSKLIRDVEKEEMILRLMEESSFAKTDGGYFLHNEELEYEFLYDVVPKLQKIAQIYATTSVRNRIFRENARPQIRVKLKKERTNWLEFKFDIDGIPEGQIRDVLLALEEKRKYFRLRNGSLLSLETREFEEIQRFLYALPVPNHDLENGLNLPFIQGMQMLDTAEDRTFDLEKSFLQFLENLQNPGSLAFEVPVNLEPILRDYQVQGYQWMKTLASYGFGGILADDMGLGKTLQSITFIVSVLQNIREKKSPVLIVCPSSLTYNWLSEMKKFAPDIQSVVVDGGKAERLAFIKEALDHDVIITSYPLLRKDIGWYEKQAFHTVFFDEAQAFKNPVTQTARAVKKIQANHRFALTGTPVENSLEELWSIFHVVFPELLRGLKEFSNLPKKTITRRISPFLLRRLKEDVLMELPEKTESMESVALLPEQKKLYAAYLAKLRHDTLKHLDKDTLRKNRIKILAGLTRLRQICCHPALFVDSYKGTSGKFKQLMQIVEESKLSGRRVLIFSQFTKMLEFIGRELANQGLPFFYLDGQTPSMERVELCNQFNSGERDLFLISLKAGGTGLNLTGADTVILYDIWWNPAVEDQAADRAHRMGQTNAVQVIKLVTRGTIEEKMNELQEKKKDLIEEIIGVGEKPASSLTEEDIREILML</sequence>
<proteinExistence type="predicted"/>
<dbReference type="AlphaFoldDB" id="A0A9X1X8U0"/>
<dbReference type="Gene3D" id="3.40.50.300">
    <property type="entry name" value="P-loop containing nucleotide triphosphate hydrolases"/>
    <property type="match status" value="1"/>
</dbReference>
<reference evidence="7" key="1">
    <citation type="submission" date="2021-09" db="EMBL/GenBank/DDBJ databases">
        <title>Genome analysis of Fictibacillus sp. KIGAM418 isolated from marine sediment.</title>
        <authorList>
            <person name="Seo M.-J."/>
            <person name="Cho E.-S."/>
            <person name="Hwang C.Y."/>
        </authorList>
    </citation>
    <scope>NUCLEOTIDE SEQUENCE</scope>
    <source>
        <strain evidence="7">KIGAM418</strain>
    </source>
</reference>
<accession>A0A9X1X8U0</accession>
<organism evidence="7 8">
    <name type="scientific">Fictibacillus marinisediminis</name>
    <dbReference type="NCBI Taxonomy" id="2878389"/>
    <lineage>
        <taxon>Bacteria</taxon>
        <taxon>Bacillati</taxon>
        <taxon>Bacillota</taxon>
        <taxon>Bacilli</taxon>
        <taxon>Bacillales</taxon>
        <taxon>Fictibacillaceae</taxon>
        <taxon>Fictibacillus</taxon>
    </lineage>
</organism>
<evidence type="ECO:0000256" key="2">
    <source>
        <dbReference type="PROSITE-ProRule" id="PRU00325"/>
    </source>
</evidence>
<dbReference type="InterPro" id="IPR027417">
    <property type="entry name" value="P-loop_NTPase"/>
</dbReference>
<dbReference type="Pfam" id="PF00176">
    <property type="entry name" value="SNF2-rel_dom"/>
    <property type="match status" value="1"/>
</dbReference>
<dbReference type="GO" id="GO:0016787">
    <property type="term" value="F:hydrolase activity"/>
    <property type="evidence" value="ECO:0007669"/>
    <property type="project" value="UniProtKB-KW"/>
</dbReference>
<dbReference type="Pfam" id="PF00271">
    <property type="entry name" value="Helicase_C"/>
    <property type="match status" value="1"/>
</dbReference>
<keyword evidence="7" id="KW-0067">ATP-binding</keyword>
<dbReference type="InterPro" id="IPR013663">
    <property type="entry name" value="Helicase_SWF/SNF/SWI_bac"/>
</dbReference>
<dbReference type="InterPro" id="IPR049730">
    <property type="entry name" value="SNF2/RAD54-like_C"/>
</dbReference>
<dbReference type="PROSITE" id="PS51192">
    <property type="entry name" value="HELICASE_ATP_BIND_1"/>
    <property type="match status" value="1"/>
</dbReference>
<dbReference type="FunFam" id="3.40.50.300:FF:000533">
    <property type="entry name" value="Helicase, Snf2 family"/>
    <property type="match status" value="1"/>
</dbReference>
<dbReference type="CDD" id="cd18793">
    <property type="entry name" value="SF2_C_SNF"/>
    <property type="match status" value="1"/>
</dbReference>
<dbReference type="InterPro" id="IPR000330">
    <property type="entry name" value="SNF2_N"/>
</dbReference>
<dbReference type="Pfam" id="PF08455">
    <property type="entry name" value="SNF2_assoc"/>
    <property type="match status" value="1"/>
</dbReference>
<dbReference type="GO" id="GO:0004386">
    <property type="term" value="F:helicase activity"/>
    <property type="evidence" value="ECO:0007669"/>
    <property type="project" value="UniProtKB-KW"/>
</dbReference>
<evidence type="ECO:0000259" key="6">
    <source>
        <dbReference type="PROSITE" id="PS51194"/>
    </source>
</evidence>
<feature type="domain" description="SWIM-type" evidence="4">
    <location>
        <begin position="51"/>
        <end position="90"/>
    </location>
</feature>
<feature type="coiled-coil region" evidence="3">
    <location>
        <begin position="1028"/>
        <end position="1055"/>
    </location>
</feature>
<dbReference type="Proteomes" id="UP001139011">
    <property type="component" value="Unassembled WGS sequence"/>
</dbReference>
<dbReference type="GO" id="GO:0008270">
    <property type="term" value="F:zinc ion binding"/>
    <property type="evidence" value="ECO:0007669"/>
    <property type="project" value="UniProtKB-KW"/>
</dbReference>
<evidence type="ECO:0000259" key="4">
    <source>
        <dbReference type="PROSITE" id="PS50966"/>
    </source>
</evidence>
<name>A0A9X1X8U0_9BACL</name>
<evidence type="ECO:0000313" key="7">
    <source>
        <dbReference type="EMBL" id="MCK6256307.1"/>
    </source>
</evidence>
<keyword evidence="8" id="KW-1185">Reference proteome</keyword>
<gene>
    <name evidence="7" type="ORF">LCY76_06820</name>
</gene>
<dbReference type="PROSITE" id="PS51194">
    <property type="entry name" value="HELICASE_CTER"/>
    <property type="match status" value="1"/>
</dbReference>
<dbReference type="RefSeq" id="WP_248252001.1">
    <property type="nucleotide sequence ID" value="NZ_JAIWJX010000002.1"/>
</dbReference>
<dbReference type="PANTHER" id="PTHR10799">
    <property type="entry name" value="SNF2/RAD54 HELICASE FAMILY"/>
    <property type="match status" value="1"/>
</dbReference>
<evidence type="ECO:0000259" key="5">
    <source>
        <dbReference type="PROSITE" id="PS51192"/>
    </source>
</evidence>
<evidence type="ECO:0000256" key="1">
    <source>
        <dbReference type="ARBA" id="ARBA00022801"/>
    </source>
</evidence>
<dbReference type="PROSITE" id="PS50966">
    <property type="entry name" value="ZF_SWIM"/>
    <property type="match status" value="1"/>
</dbReference>
<dbReference type="InterPro" id="IPR001650">
    <property type="entry name" value="Helicase_C-like"/>
</dbReference>
<keyword evidence="7" id="KW-0547">Nucleotide-binding</keyword>
<dbReference type="InterPro" id="IPR014001">
    <property type="entry name" value="Helicase_ATP-bd"/>
</dbReference>
<feature type="domain" description="Helicase ATP-binding" evidence="5">
    <location>
        <begin position="631"/>
        <end position="794"/>
    </location>
</feature>